<sequence length="138" mass="15400">MDPKAPNEMGQNSFHAFAETNAETCGYDSLGDRIRASMVNTMPSPTTSRPSTTFLPRDQLDAIMTPDSVREELRQSAPHIPEMFRAMYTKAICSPIKPRRKIFTILVLIDQVSVISKFMDGEFTDSSLPVKLLDDGTN</sequence>
<gene>
    <name evidence="1" type="ORF">CCHR01_15258</name>
</gene>
<dbReference type="EMBL" id="JAQOWY010000434">
    <property type="protein sequence ID" value="KAK1842113.1"/>
    <property type="molecule type" value="Genomic_DNA"/>
</dbReference>
<accession>A0AAD9A610</accession>
<proteinExistence type="predicted"/>
<dbReference type="AlphaFoldDB" id="A0AAD9A610"/>
<protein>
    <submittedName>
        <fullName evidence="1">Protein kinase domain-containing protein</fullName>
    </submittedName>
</protein>
<keyword evidence="1" id="KW-0418">Kinase</keyword>
<organism evidence="1 2">
    <name type="scientific">Colletotrichum chrysophilum</name>
    <dbReference type="NCBI Taxonomy" id="1836956"/>
    <lineage>
        <taxon>Eukaryota</taxon>
        <taxon>Fungi</taxon>
        <taxon>Dikarya</taxon>
        <taxon>Ascomycota</taxon>
        <taxon>Pezizomycotina</taxon>
        <taxon>Sordariomycetes</taxon>
        <taxon>Hypocreomycetidae</taxon>
        <taxon>Glomerellales</taxon>
        <taxon>Glomerellaceae</taxon>
        <taxon>Colletotrichum</taxon>
        <taxon>Colletotrichum gloeosporioides species complex</taxon>
    </lineage>
</organism>
<evidence type="ECO:0000313" key="2">
    <source>
        <dbReference type="Proteomes" id="UP001243330"/>
    </source>
</evidence>
<evidence type="ECO:0000313" key="1">
    <source>
        <dbReference type="EMBL" id="KAK1842113.1"/>
    </source>
</evidence>
<keyword evidence="1" id="KW-0808">Transferase</keyword>
<reference evidence="1" key="1">
    <citation type="submission" date="2023-01" db="EMBL/GenBank/DDBJ databases">
        <title>Colletotrichum chrysophilum M932 genome sequence.</title>
        <authorList>
            <person name="Baroncelli R."/>
        </authorList>
    </citation>
    <scope>NUCLEOTIDE SEQUENCE</scope>
    <source>
        <strain evidence="1">M932</strain>
    </source>
</reference>
<name>A0AAD9A610_9PEZI</name>
<dbReference type="Proteomes" id="UP001243330">
    <property type="component" value="Unassembled WGS sequence"/>
</dbReference>
<dbReference type="GO" id="GO:0016301">
    <property type="term" value="F:kinase activity"/>
    <property type="evidence" value="ECO:0007669"/>
    <property type="project" value="UniProtKB-KW"/>
</dbReference>
<keyword evidence="2" id="KW-1185">Reference proteome</keyword>
<comment type="caution">
    <text evidence="1">The sequence shown here is derived from an EMBL/GenBank/DDBJ whole genome shotgun (WGS) entry which is preliminary data.</text>
</comment>